<name>A0A9D4JJV4_DREPO</name>
<protein>
    <submittedName>
        <fullName evidence="1">Uncharacterized protein</fullName>
    </submittedName>
</protein>
<sequence length="61" mass="6802">MLPAPDDLLKIIRCCFKTNCDSKRTCRRHGFDCSSGCGKCRGISCTNAQTVQEEDLMEDSL</sequence>
<proteinExistence type="predicted"/>
<gene>
    <name evidence="1" type="ORF">DPMN_143642</name>
</gene>
<reference evidence="1" key="1">
    <citation type="journal article" date="2019" name="bioRxiv">
        <title>The Genome of the Zebra Mussel, Dreissena polymorpha: A Resource for Invasive Species Research.</title>
        <authorList>
            <person name="McCartney M.A."/>
            <person name="Auch B."/>
            <person name="Kono T."/>
            <person name="Mallez S."/>
            <person name="Zhang Y."/>
            <person name="Obille A."/>
            <person name="Becker A."/>
            <person name="Abrahante J.E."/>
            <person name="Garbe J."/>
            <person name="Badalamenti J.P."/>
            <person name="Herman A."/>
            <person name="Mangelson H."/>
            <person name="Liachko I."/>
            <person name="Sullivan S."/>
            <person name="Sone E.D."/>
            <person name="Koren S."/>
            <person name="Silverstein K.A.T."/>
            <person name="Beckman K.B."/>
            <person name="Gohl D.M."/>
        </authorList>
    </citation>
    <scope>NUCLEOTIDE SEQUENCE</scope>
    <source>
        <strain evidence="1">Duluth1</strain>
        <tissue evidence="1">Whole animal</tissue>
    </source>
</reference>
<organism evidence="1 2">
    <name type="scientific">Dreissena polymorpha</name>
    <name type="common">Zebra mussel</name>
    <name type="synonym">Mytilus polymorpha</name>
    <dbReference type="NCBI Taxonomy" id="45954"/>
    <lineage>
        <taxon>Eukaryota</taxon>
        <taxon>Metazoa</taxon>
        <taxon>Spiralia</taxon>
        <taxon>Lophotrochozoa</taxon>
        <taxon>Mollusca</taxon>
        <taxon>Bivalvia</taxon>
        <taxon>Autobranchia</taxon>
        <taxon>Heteroconchia</taxon>
        <taxon>Euheterodonta</taxon>
        <taxon>Imparidentia</taxon>
        <taxon>Neoheterodontei</taxon>
        <taxon>Myida</taxon>
        <taxon>Dreissenoidea</taxon>
        <taxon>Dreissenidae</taxon>
        <taxon>Dreissena</taxon>
    </lineage>
</organism>
<reference evidence="1" key="2">
    <citation type="submission" date="2020-11" db="EMBL/GenBank/DDBJ databases">
        <authorList>
            <person name="McCartney M.A."/>
            <person name="Auch B."/>
            <person name="Kono T."/>
            <person name="Mallez S."/>
            <person name="Becker A."/>
            <person name="Gohl D.M."/>
            <person name="Silverstein K.A.T."/>
            <person name="Koren S."/>
            <person name="Bechman K.B."/>
            <person name="Herman A."/>
            <person name="Abrahante J.E."/>
            <person name="Garbe J."/>
        </authorList>
    </citation>
    <scope>NUCLEOTIDE SEQUENCE</scope>
    <source>
        <strain evidence="1">Duluth1</strain>
        <tissue evidence="1">Whole animal</tissue>
    </source>
</reference>
<dbReference type="EMBL" id="JAIWYP010000006">
    <property type="protein sequence ID" value="KAH3815121.1"/>
    <property type="molecule type" value="Genomic_DNA"/>
</dbReference>
<evidence type="ECO:0000313" key="2">
    <source>
        <dbReference type="Proteomes" id="UP000828390"/>
    </source>
</evidence>
<accession>A0A9D4JJV4</accession>
<dbReference type="Proteomes" id="UP000828390">
    <property type="component" value="Unassembled WGS sequence"/>
</dbReference>
<evidence type="ECO:0000313" key="1">
    <source>
        <dbReference type="EMBL" id="KAH3815121.1"/>
    </source>
</evidence>
<comment type="caution">
    <text evidence="1">The sequence shown here is derived from an EMBL/GenBank/DDBJ whole genome shotgun (WGS) entry which is preliminary data.</text>
</comment>
<dbReference type="AlphaFoldDB" id="A0A9D4JJV4"/>
<keyword evidence="2" id="KW-1185">Reference proteome</keyword>